<gene>
    <name evidence="1" type="ORF">BG60_28085</name>
</gene>
<keyword evidence="2" id="KW-1185">Reference proteome</keyword>
<dbReference type="AlphaFoldDB" id="A0A656Q9I3"/>
<sequence>METQPGPRGSMRQRMINCTMLVSDAFVFLQDLLKAIIRGVKLARQYDVSRPIRLSITPKPARSRNMRTSGVAFERNLTIFVILLCTSV</sequence>
<dbReference type="EMBL" id="JFHD01000046">
    <property type="protein sequence ID" value="KDR25536.1"/>
    <property type="molecule type" value="Genomic_DNA"/>
</dbReference>
<evidence type="ECO:0000313" key="2">
    <source>
        <dbReference type="Proteomes" id="UP000027451"/>
    </source>
</evidence>
<name>A0A656Q9I3_9BURK</name>
<proteinExistence type="predicted"/>
<protein>
    <submittedName>
        <fullName evidence="1">Uncharacterized protein</fullName>
    </submittedName>
</protein>
<reference evidence="1 2" key="1">
    <citation type="submission" date="2014-03" db="EMBL/GenBank/DDBJ databases">
        <title>Draft Genome Sequences of Four Burkholderia Strains.</title>
        <authorList>
            <person name="Liu X.Y."/>
            <person name="Li C.X."/>
            <person name="Xu J.H."/>
        </authorList>
    </citation>
    <scope>NUCLEOTIDE SEQUENCE [LARGE SCALE GENOMIC DNA]</scope>
    <source>
        <strain evidence="1 2">OP-1</strain>
    </source>
</reference>
<dbReference type="Proteomes" id="UP000027451">
    <property type="component" value="Unassembled WGS sequence"/>
</dbReference>
<evidence type="ECO:0000313" key="1">
    <source>
        <dbReference type="EMBL" id="KDR25536.1"/>
    </source>
</evidence>
<organism evidence="1 2">
    <name type="scientific">Caballeronia zhejiangensis</name>
    <dbReference type="NCBI Taxonomy" id="871203"/>
    <lineage>
        <taxon>Bacteria</taxon>
        <taxon>Pseudomonadati</taxon>
        <taxon>Pseudomonadota</taxon>
        <taxon>Betaproteobacteria</taxon>
        <taxon>Burkholderiales</taxon>
        <taxon>Burkholderiaceae</taxon>
        <taxon>Caballeronia</taxon>
    </lineage>
</organism>
<accession>A0A656Q9I3</accession>
<comment type="caution">
    <text evidence="1">The sequence shown here is derived from an EMBL/GenBank/DDBJ whole genome shotgun (WGS) entry which is preliminary data.</text>
</comment>